<dbReference type="InterPro" id="IPR046335">
    <property type="entry name" value="LacI/GalR-like_sensor"/>
</dbReference>
<evidence type="ECO:0000259" key="4">
    <source>
        <dbReference type="Pfam" id="PF13377"/>
    </source>
</evidence>
<protein>
    <recommendedName>
        <fullName evidence="4">Transcriptional regulator LacI/GalR-like sensor domain-containing protein</fullName>
    </recommendedName>
</protein>
<sequence>MAQEPGRGPGTLKSWHGRQAARAIFDMKPRPSAVVCDNGPVAFGVPHELGRMGERAGKALAVAGCDNVVAPLTALSAGAEKIGAIASETLLARLGSATDEARTPARYVAIPGLIVRESSVGPASRHR</sequence>
<dbReference type="GO" id="GO:0003700">
    <property type="term" value="F:DNA-binding transcription factor activity"/>
    <property type="evidence" value="ECO:0007669"/>
    <property type="project" value="TreeGrafter"/>
</dbReference>
<dbReference type="EMBL" id="JFHC01000059">
    <property type="protein sequence ID" value="KDR39448.1"/>
    <property type="molecule type" value="Genomic_DNA"/>
</dbReference>
<dbReference type="PANTHER" id="PTHR30146">
    <property type="entry name" value="LACI-RELATED TRANSCRIPTIONAL REPRESSOR"/>
    <property type="match status" value="1"/>
</dbReference>
<dbReference type="SUPFAM" id="SSF53822">
    <property type="entry name" value="Periplasmic binding protein-like I"/>
    <property type="match status" value="1"/>
</dbReference>
<evidence type="ECO:0000313" key="6">
    <source>
        <dbReference type="Proteomes" id="UP000027466"/>
    </source>
</evidence>
<keyword evidence="3" id="KW-0804">Transcription</keyword>
<dbReference type="Pfam" id="PF13377">
    <property type="entry name" value="Peripla_BP_3"/>
    <property type="match status" value="1"/>
</dbReference>
<evidence type="ECO:0000313" key="5">
    <source>
        <dbReference type="EMBL" id="KDR39448.1"/>
    </source>
</evidence>
<evidence type="ECO:0000256" key="2">
    <source>
        <dbReference type="ARBA" id="ARBA00023125"/>
    </source>
</evidence>
<proteinExistence type="predicted"/>
<comment type="caution">
    <text evidence="5">The sequence shown here is derived from an EMBL/GenBank/DDBJ whole genome shotgun (WGS) entry which is preliminary data.</text>
</comment>
<dbReference type="GO" id="GO:0000976">
    <property type="term" value="F:transcription cis-regulatory region binding"/>
    <property type="evidence" value="ECO:0007669"/>
    <property type="project" value="TreeGrafter"/>
</dbReference>
<gene>
    <name evidence="5" type="ORF">BG61_32020</name>
</gene>
<evidence type="ECO:0000256" key="3">
    <source>
        <dbReference type="ARBA" id="ARBA00023163"/>
    </source>
</evidence>
<dbReference type="STRING" id="60547.GCA_000751215_03770"/>
<feature type="domain" description="Transcriptional regulator LacI/GalR-like sensor" evidence="4">
    <location>
        <begin position="14"/>
        <end position="119"/>
    </location>
</feature>
<organism evidence="5 6">
    <name type="scientific">Caballeronia glathei</name>
    <dbReference type="NCBI Taxonomy" id="60547"/>
    <lineage>
        <taxon>Bacteria</taxon>
        <taxon>Pseudomonadati</taxon>
        <taxon>Pseudomonadota</taxon>
        <taxon>Betaproteobacteria</taxon>
        <taxon>Burkholderiales</taxon>
        <taxon>Burkholderiaceae</taxon>
        <taxon>Caballeronia</taxon>
    </lineage>
</organism>
<keyword evidence="2" id="KW-0238">DNA-binding</keyword>
<keyword evidence="6" id="KW-1185">Reference proteome</keyword>
<reference evidence="5 6" key="1">
    <citation type="submission" date="2014-03" db="EMBL/GenBank/DDBJ databases">
        <title>Draft Genome Sequences of Four Burkholderia Strains.</title>
        <authorList>
            <person name="Liu X.Y."/>
            <person name="Li C.X."/>
            <person name="Xu J.H."/>
        </authorList>
    </citation>
    <scope>NUCLEOTIDE SEQUENCE [LARGE SCALE GENOMIC DNA]</scope>
    <source>
        <strain evidence="5 6">DSM 50014</strain>
    </source>
</reference>
<dbReference type="AlphaFoldDB" id="A0A069PFI2"/>
<dbReference type="Gene3D" id="3.40.50.2300">
    <property type="match status" value="1"/>
</dbReference>
<name>A0A069PFI2_9BURK</name>
<keyword evidence="1" id="KW-0805">Transcription regulation</keyword>
<dbReference type="PANTHER" id="PTHR30146:SF138">
    <property type="entry name" value="TRANSCRIPTIONAL REGULATORY PROTEIN"/>
    <property type="match status" value="1"/>
</dbReference>
<dbReference type="RefSeq" id="WP_035934265.1">
    <property type="nucleotide sequence ID" value="NZ_CADFFX010000006.1"/>
</dbReference>
<dbReference type="Proteomes" id="UP000027466">
    <property type="component" value="Unassembled WGS sequence"/>
</dbReference>
<accession>A0A069PFI2</accession>
<evidence type="ECO:0000256" key="1">
    <source>
        <dbReference type="ARBA" id="ARBA00023015"/>
    </source>
</evidence>
<dbReference type="InterPro" id="IPR028082">
    <property type="entry name" value="Peripla_BP_I"/>
</dbReference>